<reference evidence="1 2" key="1">
    <citation type="submission" date="2016-03" db="EMBL/GenBank/DDBJ databases">
        <title>Whole genome sequencing of Grifola frondosa 9006-11.</title>
        <authorList>
            <person name="Min B."/>
            <person name="Park H."/>
            <person name="Kim J.-G."/>
            <person name="Cho H."/>
            <person name="Oh Y.-L."/>
            <person name="Kong W.-S."/>
            <person name="Choi I.-G."/>
        </authorList>
    </citation>
    <scope>NUCLEOTIDE SEQUENCE [LARGE SCALE GENOMIC DNA]</scope>
    <source>
        <strain evidence="1 2">9006-11</strain>
    </source>
</reference>
<protein>
    <submittedName>
        <fullName evidence="1">Uncharacterized protein</fullName>
    </submittedName>
</protein>
<accession>A0A1C7LXQ4</accession>
<sequence>MVELVDLCSQWSIRAKGRRFFPLRTGICIPARGPLLLRSNGSRAARLCAVREIFPEDIDVFLGTLTFGDTPSRQHCLFNLGASNCPDSLRYKGLV</sequence>
<name>A0A1C7LXQ4_GRIFR</name>
<dbReference type="EMBL" id="LUGG01000023">
    <property type="protein sequence ID" value="OBZ67594.1"/>
    <property type="molecule type" value="Genomic_DNA"/>
</dbReference>
<dbReference type="AlphaFoldDB" id="A0A1C7LXQ4"/>
<keyword evidence="2" id="KW-1185">Reference proteome</keyword>
<evidence type="ECO:0000313" key="2">
    <source>
        <dbReference type="Proteomes" id="UP000092993"/>
    </source>
</evidence>
<proteinExistence type="predicted"/>
<dbReference type="Proteomes" id="UP000092993">
    <property type="component" value="Unassembled WGS sequence"/>
</dbReference>
<comment type="caution">
    <text evidence="1">The sequence shown here is derived from an EMBL/GenBank/DDBJ whole genome shotgun (WGS) entry which is preliminary data.</text>
</comment>
<gene>
    <name evidence="1" type="ORF">A0H81_12332</name>
</gene>
<organism evidence="1 2">
    <name type="scientific">Grifola frondosa</name>
    <name type="common">Maitake</name>
    <name type="synonym">Polyporus frondosus</name>
    <dbReference type="NCBI Taxonomy" id="5627"/>
    <lineage>
        <taxon>Eukaryota</taxon>
        <taxon>Fungi</taxon>
        <taxon>Dikarya</taxon>
        <taxon>Basidiomycota</taxon>
        <taxon>Agaricomycotina</taxon>
        <taxon>Agaricomycetes</taxon>
        <taxon>Polyporales</taxon>
        <taxon>Grifolaceae</taxon>
        <taxon>Grifola</taxon>
    </lineage>
</organism>
<evidence type="ECO:0000313" key="1">
    <source>
        <dbReference type="EMBL" id="OBZ67594.1"/>
    </source>
</evidence>